<accession>A0ABR0PL91</accession>
<organism evidence="1 2">
    <name type="scientific">Gossypium arboreum</name>
    <name type="common">Tree cotton</name>
    <name type="synonym">Gossypium nanking</name>
    <dbReference type="NCBI Taxonomy" id="29729"/>
    <lineage>
        <taxon>Eukaryota</taxon>
        <taxon>Viridiplantae</taxon>
        <taxon>Streptophyta</taxon>
        <taxon>Embryophyta</taxon>
        <taxon>Tracheophyta</taxon>
        <taxon>Spermatophyta</taxon>
        <taxon>Magnoliopsida</taxon>
        <taxon>eudicotyledons</taxon>
        <taxon>Gunneridae</taxon>
        <taxon>Pentapetalae</taxon>
        <taxon>rosids</taxon>
        <taxon>malvids</taxon>
        <taxon>Malvales</taxon>
        <taxon>Malvaceae</taxon>
        <taxon>Malvoideae</taxon>
        <taxon>Gossypium</taxon>
    </lineage>
</organism>
<protein>
    <submittedName>
        <fullName evidence="1">Uncharacterized protein</fullName>
    </submittedName>
</protein>
<evidence type="ECO:0000313" key="1">
    <source>
        <dbReference type="EMBL" id="KAK5825185.1"/>
    </source>
</evidence>
<evidence type="ECO:0000313" key="2">
    <source>
        <dbReference type="Proteomes" id="UP001358586"/>
    </source>
</evidence>
<dbReference type="Proteomes" id="UP001358586">
    <property type="component" value="Chromosome 6"/>
</dbReference>
<comment type="caution">
    <text evidence="1">The sequence shown here is derived from an EMBL/GenBank/DDBJ whole genome shotgun (WGS) entry which is preliminary data.</text>
</comment>
<dbReference type="EMBL" id="JARKNE010000006">
    <property type="protein sequence ID" value="KAK5825185.1"/>
    <property type="molecule type" value="Genomic_DNA"/>
</dbReference>
<reference evidence="1 2" key="1">
    <citation type="submission" date="2023-03" db="EMBL/GenBank/DDBJ databases">
        <title>WGS of Gossypium arboreum.</title>
        <authorList>
            <person name="Yu D."/>
        </authorList>
    </citation>
    <scope>NUCLEOTIDE SEQUENCE [LARGE SCALE GENOMIC DNA]</scope>
    <source>
        <tissue evidence="1">Leaf</tissue>
    </source>
</reference>
<name>A0ABR0PL91_GOSAR</name>
<sequence length="100" mass="11417">MAEKVFASLKGMGRTKATGSDGFLANFFPEFLAHYCQDVSIYFLEILNEGFNKGVQILKEILKEYEEVSGQCMNYEKSIVFYSLNTSEQVRELILQTLNV</sequence>
<keyword evidence="2" id="KW-1185">Reference proteome</keyword>
<proteinExistence type="predicted"/>
<gene>
    <name evidence="1" type="ORF">PVK06_019992</name>
</gene>